<name>A0A1J5PQS1_9ZZZZ</name>
<dbReference type="AlphaFoldDB" id="A0A1J5PQS1"/>
<proteinExistence type="predicted"/>
<dbReference type="EMBL" id="MLJW01005803">
    <property type="protein sequence ID" value="OIQ67635.1"/>
    <property type="molecule type" value="Genomic_DNA"/>
</dbReference>
<accession>A0A1J5PQS1</accession>
<comment type="caution">
    <text evidence="1">The sequence shown here is derived from an EMBL/GenBank/DDBJ whole genome shotgun (WGS) entry which is preliminary data.</text>
</comment>
<reference evidence="1" key="1">
    <citation type="submission" date="2016-10" db="EMBL/GenBank/DDBJ databases">
        <title>Sequence of Gallionella enrichment culture.</title>
        <authorList>
            <person name="Poehlein A."/>
            <person name="Muehling M."/>
            <person name="Daniel R."/>
        </authorList>
    </citation>
    <scope>NUCLEOTIDE SEQUENCE</scope>
</reference>
<gene>
    <name evidence="1" type="ORF">GALL_507840</name>
</gene>
<organism evidence="1">
    <name type="scientific">mine drainage metagenome</name>
    <dbReference type="NCBI Taxonomy" id="410659"/>
    <lineage>
        <taxon>unclassified sequences</taxon>
        <taxon>metagenomes</taxon>
        <taxon>ecological metagenomes</taxon>
    </lineage>
</organism>
<evidence type="ECO:0000313" key="1">
    <source>
        <dbReference type="EMBL" id="OIQ67635.1"/>
    </source>
</evidence>
<protein>
    <submittedName>
        <fullName evidence="1">Uncharacterized protein</fullName>
    </submittedName>
</protein>
<sequence length="123" mass="13664">MGKRPTFGNIVEQCDEELRLALVVTRDHAIARKNALARASLDGEFVTVLTFGRVERRAVRRHDACRRLGSEDLVGALAHDIIARIAREALKGAVGEYIAAILDVLGGHAYRHILEHRFQELLG</sequence>